<dbReference type="GO" id="GO:0000977">
    <property type="term" value="F:RNA polymerase II transcription regulatory region sequence-specific DNA binding"/>
    <property type="evidence" value="ECO:0007669"/>
    <property type="project" value="TreeGrafter"/>
</dbReference>
<evidence type="ECO:0000313" key="16">
    <source>
        <dbReference type="Ensembl" id="ENSRFEP00010027302.1"/>
    </source>
</evidence>
<dbReference type="Gene3D" id="6.10.140.140">
    <property type="match status" value="1"/>
</dbReference>
<evidence type="ECO:0000313" key="18">
    <source>
        <dbReference type="Proteomes" id="UP000585614"/>
    </source>
</evidence>
<dbReference type="InterPro" id="IPR036236">
    <property type="entry name" value="Znf_C2H2_sf"/>
</dbReference>
<comment type="similarity">
    <text evidence="3">Belongs to the krueppel C2H2-type zinc-finger protein family.</text>
</comment>
<evidence type="ECO:0000256" key="10">
    <source>
        <dbReference type="ARBA" id="ARBA00023163"/>
    </source>
</evidence>
<dbReference type="AlphaFoldDB" id="A0A671FNL2"/>
<feature type="domain" description="C2H2-type" evidence="13">
    <location>
        <begin position="170"/>
        <end position="197"/>
    </location>
</feature>
<evidence type="ECO:0000259" key="14">
    <source>
        <dbReference type="PROSITE" id="PS50805"/>
    </source>
</evidence>
<reference evidence="16 17" key="3">
    <citation type="submission" date="2018-12" db="EMBL/GenBank/DDBJ databases">
        <title>G10K-VGP greater horseshoe bat female genome, primary haplotype.</title>
        <authorList>
            <person name="Teeling E."/>
            <person name="Myers G."/>
            <person name="Vernes S."/>
            <person name="Pippel M."/>
            <person name="Winkler S."/>
            <person name="Fedrigo O."/>
            <person name="Rhie A."/>
            <person name="Koren S."/>
            <person name="Phillippy A."/>
            <person name="Lewin H."/>
            <person name="Damas J."/>
            <person name="Howe K."/>
            <person name="Mountcastle J."/>
            <person name="Jarvis E.D."/>
        </authorList>
    </citation>
    <scope>NUCLEOTIDE SEQUENCE [LARGE SCALE GENOMIC DNA]</scope>
</reference>
<reference evidence="16 17" key="1">
    <citation type="journal article" date="2015" name="Annu Rev Anim Biosci">
        <title>The Genome 10K Project: a way forward.</title>
        <authorList>
            <person name="Koepfli K.P."/>
            <person name="Paten B."/>
            <person name="O'Brien S.J."/>
            <person name="Koepfli K.P."/>
            <person name="Paten B."/>
            <person name="Antunes A."/>
            <person name="Belov K."/>
            <person name="Bustamante C."/>
            <person name="Castoe T.A."/>
            <person name="Clawson H."/>
            <person name="Crawford A.J."/>
            <person name="Diekhans M."/>
            <person name="Distel D."/>
            <person name="Durbin R."/>
            <person name="Earl D."/>
            <person name="Fujita M.K."/>
            <person name="Gamble T."/>
            <person name="Georges A."/>
            <person name="Gemmell N."/>
            <person name="Gilbert M.T."/>
            <person name="Graves J.M."/>
            <person name="Green R.E."/>
            <person name="Hickey G."/>
            <person name="Jarvis E.D."/>
            <person name="Johnson W."/>
            <person name="Komissarov A."/>
            <person name="Korf I."/>
            <person name="Kuhn R."/>
            <person name="Larkin D.M."/>
            <person name="Lewin H."/>
            <person name="Lopez J.V."/>
            <person name="Ma J."/>
            <person name="Marques-Bonet T."/>
            <person name="Miller W."/>
            <person name="Murphy R."/>
            <person name="Pevzner P."/>
            <person name="Shapiro B."/>
            <person name="Steiner C."/>
            <person name="Tamazian G."/>
            <person name="Venkatesh B."/>
            <person name="Wang J."/>
            <person name="Wayne R."/>
            <person name="Wiley E."/>
            <person name="Yang H."/>
            <person name="Zhang G."/>
            <person name="Haussler D."/>
            <person name="Ryder O."/>
            <person name="O'Brien S.J."/>
        </authorList>
    </citation>
    <scope>NUCLEOTIDE SEQUENCE</scope>
</reference>
<evidence type="ECO:0000313" key="17">
    <source>
        <dbReference type="Proteomes" id="UP000472240"/>
    </source>
</evidence>
<dbReference type="Ensembl" id="ENSRFET00010029652.1">
    <property type="protein sequence ID" value="ENSRFEP00010027302.1"/>
    <property type="gene ID" value="ENSRFEG00010018180.1"/>
</dbReference>
<evidence type="ECO:0000256" key="3">
    <source>
        <dbReference type="ARBA" id="ARBA00006991"/>
    </source>
</evidence>
<keyword evidence="11" id="KW-0539">Nucleus</keyword>
<dbReference type="CDD" id="cd07765">
    <property type="entry name" value="KRAB_A-box"/>
    <property type="match status" value="1"/>
</dbReference>
<evidence type="ECO:0000256" key="2">
    <source>
        <dbReference type="ARBA" id="ARBA00004123"/>
    </source>
</evidence>
<dbReference type="GeneTree" id="ENSGT00940000163552"/>
<evidence type="ECO:0000256" key="6">
    <source>
        <dbReference type="ARBA" id="ARBA00022771"/>
    </source>
</evidence>
<reference evidence="16" key="5">
    <citation type="submission" date="2025-05" db="UniProtKB">
        <authorList>
            <consortium name="Ensembl"/>
        </authorList>
    </citation>
    <scope>IDENTIFICATION</scope>
</reference>
<dbReference type="PANTHER" id="PTHR24381">
    <property type="entry name" value="ZINC FINGER PROTEIN"/>
    <property type="match status" value="1"/>
</dbReference>
<gene>
    <name evidence="16" type="primary">LOC117021607</name>
    <name evidence="15" type="ORF">mRhiFer1_018950</name>
</gene>
<dbReference type="InterPro" id="IPR036051">
    <property type="entry name" value="KRAB_dom_sf"/>
</dbReference>
<dbReference type="GeneID" id="117021607"/>
<evidence type="ECO:0008006" key="19">
    <source>
        <dbReference type="Google" id="ProtNLM"/>
    </source>
</evidence>
<dbReference type="OMA" id="GEDFTHS"/>
<evidence type="ECO:0000256" key="4">
    <source>
        <dbReference type="ARBA" id="ARBA00022723"/>
    </source>
</evidence>
<evidence type="ECO:0000256" key="9">
    <source>
        <dbReference type="ARBA" id="ARBA00023125"/>
    </source>
</evidence>
<dbReference type="PROSITE" id="PS00028">
    <property type="entry name" value="ZINC_FINGER_C2H2_1"/>
    <property type="match status" value="5"/>
</dbReference>
<dbReference type="Proteomes" id="UP000585614">
    <property type="component" value="Unassembled WGS sequence"/>
</dbReference>
<dbReference type="SMART" id="SM00355">
    <property type="entry name" value="ZnF_C2H2"/>
    <property type="match status" value="5"/>
</dbReference>
<evidence type="ECO:0000256" key="5">
    <source>
        <dbReference type="ARBA" id="ARBA00022737"/>
    </source>
</evidence>
<dbReference type="PROSITE" id="PS50157">
    <property type="entry name" value="ZINC_FINGER_C2H2_2"/>
    <property type="match status" value="5"/>
</dbReference>
<dbReference type="GO" id="GO:0005634">
    <property type="term" value="C:nucleus"/>
    <property type="evidence" value="ECO:0007669"/>
    <property type="project" value="UniProtKB-SubCell"/>
</dbReference>
<dbReference type="FunFam" id="3.30.160.60:FF:000830">
    <property type="entry name" value="zinc finger protein 596 isoform X1"/>
    <property type="match status" value="2"/>
</dbReference>
<keyword evidence="10" id="KW-0804">Transcription</keyword>
<reference evidence="16 17" key="2">
    <citation type="journal article" date="2018" name="Annu Rev Anim Biosci">
        <title>Bat Biology, Genomes, and the Bat1K Project: To Generate Chromosome-Level Genomes for All Living Bat Species.</title>
        <authorList>
            <person name="Teeling E.C."/>
            <person name="Vernes S.C."/>
            <person name="Davalos L.M."/>
            <person name="Ray D.A."/>
            <person name="Gilbert M.T.P."/>
            <person name="Myers E."/>
        </authorList>
    </citation>
    <scope>NUCLEOTIDE SEQUENCE</scope>
</reference>
<feature type="domain" description="C2H2-type" evidence="13">
    <location>
        <begin position="198"/>
        <end position="225"/>
    </location>
</feature>
<dbReference type="GO" id="GO:0000981">
    <property type="term" value="F:DNA-binding transcription factor activity, RNA polymerase II-specific"/>
    <property type="evidence" value="ECO:0007669"/>
    <property type="project" value="TreeGrafter"/>
</dbReference>
<dbReference type="FunFam" id="3.30.160.60:FF:000787">
    <property type="entry name" value="Zinc finger protein 784"/>
    <property type="match status" value="1"/>
</dbReference>
<dbReference type="RefSeq" id="XP_032960736.1">
    <property type="nucleotide sequence ID" value="XM_033104845.1"/>
</dbReference>
<dbReference type="Gene3D" id="3.30.160.60">
    <property type="entry name" value="Classic Zinc Finger"/>
    <property type="match status" value="6"/>
</dbReference>
<dbReference type="EMBL" id="JACAGC010000003">
    <property type="protein sequence ID" value="KAF6377006.1"/>
    <property type="molecule type" value="Genomic_DNA"/>
</dbReference>
<feature type="domain" description="C2H2-type" evidence="13">
    <location>
        <begin position="226"/>
        <end position="253"/>
    </location>
</feature>
<keyword evidence="4" id="KW-0479">Metal-binding</keyword>
<proteinExistence type="inferred from homology"/>
<feature type="domain" description="C2H2-type" evidence="13">
    <location>
        <begin position="254"/>
        <end position="281"/>
    </location>
</feature>
<keyword evidence="7" id="KW-0862">Zinc</keyword>
<keyword evidence="6 12" id="KW-0863">Zinc-finger</keyword>
<evidence type="ECO:0000259" key="13">
    <source>
        <dbReference type="PROSITE" id="PS50157"/>
    </source>
</evidence>
<dbReference type="OrthoDB" id="9044188at2759"/>
<dbReference type="Pfam" id="PF01352">
    <property type="entry name" value="KRAB"/>
    <property type="match status" value="1"/>
</dbReference>
<dbReference type="FunFam" id="3.30.160.60:FF:002250">
    <property type="entry name" value="zinc finger protein 596 isoform X1"/>
    <property type="match status" value="1"/>
</dbReference>
<dbReference type="SUPFAM" id="SSF57667">
    <property type="entry name" value="beta-beta-alpha zinc fingers"/>
    <property type="match status" value="4"/>
</dbReference>
<keyword evidence="17" id="KW-1185">Reference proteome</keyword>
<sequence length="320" mass="37008">MQPLESVMFEDVAIDFTQEEWALLDTFQRKLFRDVMLETISHLVSLGYQHCKSDVIFQLEQGEELWREETGFLQSQSPGRQSTIKKQEIITTQHIGRKDTFTIMPMKSHTPEDPDENNDLGDFTHSSTVTQHLLTHMEKKPYISKQCQKSLSDQSYLNQHKQIYTRGRSYECHLCGKTFSNCSSLRRHEMTHTGEKPYECHICGNAFIQSSDLRKHSLTHTGEKPYECHLCGKAFSQSSNLRQHERTHTGEQPYECHLCGKAFSKCSALRRHERTHTGEKPYGCHLCGKAFSQCSALRRHEGTHNGEKIMNAFSKYSDVR</sequence>
<dbReference type="PANTHER" id="PTHR24381:SF30">
    <property type="entry name" value="ZINC FINGER PROTEIN 596"/>
    <property type="match status" value="1"/>
</dbReference>
<evidence type="ECO:0000256" key="1">
    <source>
        <dbReference type="ARBA" id="ARBA00003767"/>
    </source>
</evidence>
<evidence type="ECO:0000256" key="7">
    <source>
        <dbReference type="ARBA" id="ARBA00022833"/>
    </source>
</evidence>
<organism evidence="16 17">
    <name type="scientific">Rhinolophus ferrumequinum</name>
    <name type="common">Greater horseshoe bat</name>
    <dbReference type="NCBI Taxonomy" id="59479"/>
    <lineage>
        <taxon>Eukaryota</taxon>
        <taxon>Metazoa</taxon>
        <taxon>Chordata</taxon>
        <taxon>Craniata</taxon>
        <taxon>Vertebrata</taxon>
        <taxon>Euteleostomi</taxon>
        <taxon>Mammalia</taxon>
        <taxon>Eutheria</taxon>
        <taxon>Laurasiatheria</taxon>
        <taxon>Chiroptera</taxon>
        <taxon>Yinpterochiroptera</taxon>
        <taxon>Rhinolophoidea</taxon>
        <taxon>Rhinolophidae</taxon>
        <taxon>Rhinolophinae</taxon>
        <taxon>Rhinolophus</taxon>
    </lineage>
</organism>
<name>A0A671FNL2_RHIFE</name>
<protein>
    <recommendedName>
        <fullName evidence="19">Zinc finger protein 705A</fullName>
    </recommendedName>
</protein>
<accession>A0A671FNL2</accession>
<dbReference type="GO" id="GO:0008270">
    <property type="term" value="F:zinc ion binding"/>
    <property type="evidence" value="ECO:0007669"/>
    <property type="project" value="UniProtKB-KW"/>
</dbReference>
<dbReference type="Proteomes" id="UP000472240">
    <property type="component" value="Chromosome 4"/>
</dbReference>
<comment type="subcellular location">
    <subcellularLocation>
        <location evidence="2">Nucleus</location>
    </subcellularLocation>
</comment>
<evidence type="ECO:0000256" key="12">
    <source>
        <dbReference type="PROSITE-ProRule" id="PRU00042"/>
    </source>
</evidence>
<dbReference type="InterPro" id="IPR013087">
    <property type="entry name" value="Znf_C2H2_type"/>
</dbReference>
<dbReference type="SUPFAM" id="SSF109640">
    <property type="entry name" value="KRAB domain (Kruppel-associated box)"/>
    <property type="match status" value="1"/>
</dbReference>
<keyword evidence="5" id="KW-0677">Repeat</keyword>
<feature type="domain" description="C2H2-type" evidence="13">
    <location>
        <begin position="282"/>
        <end position="309"/>
    </location>
</feature>
<dbReference type="InterPro" id="IPR001909">
    <property type="entry name" value="KRAB"/>
</dbReference>
<evidence type="ECO:0000256" key="11">
    <source>
        <dbReference type="ARBA" id="ARBA00023242"/>
    </source>
</evidence>
<evidence type="ECO:0000313" key="15">
    <source>
        <dbReference type="EMBL" id="KAF6377006.1"/>
    </source>
</evidence>
<evidence type="ECO:0000256" key="8">
    <source>
        <dbReference type="ARBA" id="ARBA00023015"/>
    </source>
</evidence>
<keyword evidence="9" id="KW-0238">DNA-binding</keyword>
<feature type="domain" description="KRAB" evidence="14">
    <location>
        <begin position="7"/>
        <end position="78"/>
    </location>
</feature>
<dbReference type="SMART" id="SM00349">
    <property type="entry name" value="KRAB"/>
    <property type="match status" value="1"/>
</dbReference>
<dbReference type="Pfam" id="PF00096">
    <property type="entry name" value="zf-C2H2"/>
    <property type="match status" value="5"/>
</dbReference>
<dbReference type="FunFam" id="3.30.160.60:FF:000557">
    <property type="entry name" value="zinc finger and SCAN domain-containing protein 29"/>
    <property type="match status" value="1"/>
</dbReference>
<dbReference type="PROSITE" id="PS50805">
    <property type="entry name" value="KRAB"/>
    <property type="match status" value="1"/>
</dbReference>
<keyword evidence="8" id="KW-0805">Transcription regulation</keyword>
<comment type="function">
    <text evidence="1">May be involved in transcriptional regulation.</text>
</comment>
<dbReference type="KEGG" id="rfq:117021607"/>
<reference evidence="15 18" key="4">
    <citation type="journal article" date="2020" name="Nature">
        <title>Six reference-quality genomes reveal evolution of bat adaptations.</title>
        <authorList>
            <person name="Jebb D."/>
            <person name="Huang Z."/>
            <person name="Pippel M."/>
            <person name="Hughes G.M."/>
            <person name="Lavrichenko K."/>
            <person name="Devanna P."/>
            <person name="Winkler S."/>
            <person name="Jermiin L.S."/>
            <person name="Skirmuntt E.C."/>
            <person name="Katzourakis A."/>
            <person name="Burkitt-Gray L."/>
            <person name="Ray D.A."/>
            <person name="Sullivan K.A.M."/>
            <person name="Roscito J.G."/>
            <person name="Kirilenko B.M."/>
            <person name="Davalos L.M."/>
            <person name="Corthals A.P."/>
            <person name="Power M.L."/>
            <person name="Jones G."/>
            <person name="Ransome R.D."/>
            <person name="Dechmann D.K.N."/>
            <person name="Locatelli A.G."/>
            <person name="Puechmaille S.J."/>
            <person name="Fedrigo O."/>
            <person name="Jarvis E.D."/>
            <person name="Hiller M."/>
            <person name="Vernes S.C."/>
            <person name="Myers E.W."/>
            <person name="Teeling E.C."/>
        </authorList>
    </citation>
    <scope>NUCLEOTIDE SEQUENCE [LARGE SCALE GENOMIC DNA]</scope>
    <source>
        <strain evidence="15">MRhiFer1</strain>
        <tissue evidence="15">Lung</tissue>
    </source>
</reference>